<accession>A0A5A9PNK3</accession>
<feature type="region of interest" description="Disordered" evidence="1">
    <location>
        <begin position="90"/>
        <end position="179"/>
    </location>
</feature>
<evidence type="ECO:0000256" key="2">
    <source>
        <dbReference type="SAM" id="SignalP"/>
    </source>
</evidence>
<proteinExistence type="predicted"/>
<name>A0A5A9PNK3_9TELE</name>
<feature type="region of interest" description="Disordered" evidence="1">
    <location>
        <begin position="194"/>
        <end position="234"/>
    </location>
</feature>
<sequence length="234" mass="24692">MNKVLTAVALLTLAPGLFAAPLVPGQPDASEDPSDGDNKKPPDPWKTITDKEEMTARATEMLDKLLKTGSMTTFPDGDGKRDFHLEIMKATSSPHVRDTGVNNPLKSFSSRQQENPPASAARDGSFTRGSSDYPPQTEDDGLFRSSAVMNSNERDEDSTAAEGGRGNGNGRNAGTKNKVVVTDGNLKATTATTIVSGATSAKASTDHTDPKLNGKGFKKTLSSASKKPNKRGTV</sequence>
<evidence type="ECO:0000256" key="1">
    <source>
        <dbReference type="SAM" id="MobiDB-lite"/>
    </source>
</evidence>
<protein>
    <submittedName>
        <fullName evidence="3">Uncharacterized protein</fullName>
    </submittedName>
</protein>
<feature type="compositionally biased region" description="Polar residues" evidence="1">
    <location>
        <begin position="90"/>
        <end position="116"/>
    </location>
</feature>
<reference evidence="3 4" key="1">
    <citation type="journal article" date="2019" name="Mol. Ecol. Resour.">
        <title>Chromosome-level genome assembly of Triplophysa tibetana, a fish adapted to the harsh high-altitude environment of the Tibetan Plateau.</title>
        <authorList>
            <person name="Yang X."/>
            <person name="Liu H."/>
            <person name="Ma Z."/>
            <person name="Zou Y."/>
            <person name="Zou M."/>
            <person name="Mao Y."/>
            <person name="Li X."/>
            <person name="Wang H."/>
            <person name="Chen T."/>
            <person name="Wang W."/>
            <person name="Yang R."/>
        </authorList>
    </citation>
    <scope>NUCLEOTIDE SEQUENCE [LARGE SCALE GENOMIC DNA]</scope>
    <source>
        <strain evidence="3">TTIB1903HZAU</strain>
        <tissue evidence="3">Muscle</tissue>
    </source>
</reference>
<evidence type="ECO:0000313" key="3">
    <source>
        <dbReference type="EMBL" id="KAA0722731.1"/>
    </source>
</evidence>
<feature type="region of interest" description="Disordered" evidence="1">
    <location>
        <begin position="24"/>
        <end position="53"/>
    </location>
</feature>
<dbReference type="EMBL" id="SOYY01000004">
    <property type="protein sequence ID" value="KAA0722731.1"/>
    <property type="molecule type" value="Genomic_DNA"/>
</dbReference>
<feature type="chain" id="PRO_5022734396" evidence="2">
    <location>
        <begin position="20"/>
        <end position="234"/>
    </location>
</feature>
<organism evidence="3 4">
    <name type="scientific">Triplophysa tibetana</name>
    <dbReference type="NCBI Taxonomy" id="1572043"/>
    <lineage>
        <taxon>Eukaryota</taxon>
        <taxon>Metazoa</taxon>
        <taxon>Chordata</taxon>
        <taxon>Craniata</taxon>
        <taxon>Vertebrata</taxon>
        <taxon>Euteleostomi</taxon>
        <taxon>Actinopterygii</taxon>
        <taxon>Neopterygii</taxon>
        <taxon>Teleostei</taxon>
        <taxon>Ostariophysi</taxon>
        <taxon>Cypriniformes</taxon>
        <taxon>Nemacheilidae</taxon>
        <taxon>Triplophysa</taxon>
    </lineage>
</organism>
<keyword evidence="4" id="KW-1185">Reference proteome</keyword>
<comment type="caution">
    <text evidence="3">The sequence shown here is derived from an EMBL/GenBank/DDBJ whole genome shotgun (WGS) entry which is preliminary data.</text>
</comment>
<dbReference type="Proteomes" id="UP000324632">
    <property type="component" value="Chromosome 4"/>
</dbReference>
<keyword evidence="2" id="KW-0732">Signal</keyword>
<evidence type="ECO:0000313" key="4">
    <source>
        <dbReference type="Proteomes" id="UP000324632"/>
    </source>
</evidence>
<gene>
    <name evidence="3" type="ORF">E1301_Tti021292</name>
</gene>
<dbReference type="AlphaFoldDB" id="A0A5A9PNK3"/>
<feature type="compositionally biased region" description="Polar residues" evidence="1">
    <location>
        <begin position="194"/>
        <end position="203"/>
    </location>
</feature>
<feature type="signal peptide" evidence="2">
    <location>
        <begin position="1"/>
        <end position="19"/>
    </location>
</feature>
<feature type="compositionally biased region" description="Basic and acidic residues" evidence="1">
    <location>
        <begin position="36"/>
        <end position="53"/>
    </location>
</feature>